<dbReference type="SUPFAM" id="SSF81665">
    <property type="entry name" value="Calcium ATPase, transmembrane domain M"/>
    <property type="match status" value="1"/>
</dbReference>
<dbReference type="FunFam" id="3.40.50.1000:FF:000084">
    <property type="entry name" value="Phospholipid-transporting ATPase"/>
    <property type="match status" value="1"/>
</dbReference>
<feature type="transmembrane region" description="Helical" evidence="8">
    <location>
        <begin position="464"/>
        <end position="486"/>
    </location>
</feature>
<feature type="transmembrane region" description="Helical" evidence="8">
    <location>
        <begin position="573"/>
        <end position="592"/>
    </location>
</feature>
<dbReference type="AlphaFoldDB" id="A0AAE0GCW1"/>
<evidence type="ECO:0000259" key="9">
    <source>
        <dbReference type="Pfam" id="PF16212"/>
    </source>
</evidence>
<comment type="caution">
    <text evidence="10">The sequence shown here is derived from an EMBL/GenBank/DDBJ whole genome shotgun (WGS) entry which is preliminary data.</text>
</comment>
<dbReference type="InterPro" id="IPR023299">
    <property type="entry name" value="ATPase_P-typ_cyto_dom_N"/>
</dbReference>
<dbReference type="Proteomes" id="UP001190700">
    <property type="component" value="Unassembled WGS sequence"/>
</dbReference>
<feature type="non-terminal residue" evidence="10">
    <location>
        <position position="1"/>
    </location>
</feature>
<dbReference type="InterPro" id="IPR036412">
    <property type="entry name" value="HAD-like_sf"/>
</dbReference>
<dbReference type="GO" id="GO:0005886">
    <property type="term" value="C:plasma membrane"/>
    <property type="evidence" value="ECO:0007669"/>
    <property type="project" value="TreeGrafter"/>
</dbReference>
<feature type="region of interest" description="Disordered" evidence="7">
    <location>
        <begin position="675"/>
        <end position="715"/>
    </location>
</feature>
<evidence type="ECO:0000313" key="11">
    <source>
        <dbReference type="Proteomes" id="UP001190700"/>
    </source>
</evidence>
<dbReference type="Gene3D" id="3.40.1110.10">
    <property type="entry name" value="Calcium-transporting ATPase, cytoplasmic domain N"/>
    <property type="match status" value="1"/>
</dbReference>
<protein>
    <recommendedName>
        <fullName evidence="9">P-type ATPase C-terminal domain-containing protein</fullName>
    </recommendedName>
</protein>
<evidence type="ECO:0000256" key="7">
    <source>
        <dbReference type="SAM" id="MobiDB-lite"/>
    </source>
</evidence>
<keyword evidence="4" id="KW-0460">Magnesium</keyword>
<dbReference type="GO" id="GO:0045332">
    <property type="term" value="P:phospholipid translocation"/>
    <property type="evidence" value="ECO:0007669"/>
    <property type="project" value="TreeGrafter"/>
</dbReference>
<keyword evidence="5 8" id="KW-1133">Transmembrane helix</keyword>
<organism evidence="10 11">
    <name type="scientific">Cymbomonas tetramitiformis</name>
    <dbReference type="NCBI Taxonomy" id="36881"/>
    <lineage>
        <taxon>Eukaryota</taxon>
        <taxon>Viridiplantae</taxon>
        <taxon>Chlorophyta</taxon>
        <taxon>Pyramimonadophyceae</taxon>
        <taxon>Pyramimonadales</taxon>
        <taxon>Pyramimonadaceae</taxon>
        <taxon>Cymbomonas</taxon>
    </lineage>
</organism>
<accession>A0AAE0GCW1</accession>
<gene>
    <name evidence="10" type="ORF">CYMTET_16101</name>
</gene>
<evidence type="ECO:0000256" key="4">
    <source>
        <dbReference type="ARBA" id="ARBA00022842"/>
    </source>
</evidence>
<evidence type="ECO:0000256" key="3">
    <source>
        <dbReference type="ARBA" id="ARBA00022723"/>
    </source>
</evidence>
<evidence type="ECO:0000256" key="6">
    <source>
        <dbReference type="ARBA" id="ARBA00023136"/>
    </source>
</evidence>
<dbReference type="PRINTS" id="PR00119">
    <property type="entry name" value="CATATPASE"/>
</dbReference>
<feature type="compositionally biased region" description="Basic residues" evidence="7">
    <location>
        <begin position="1"/>
        <end position="13"/>
    </location>
</feature>
<keyword evidence="2 8" id="KW-0812">Transmembrane</keyword>
<dbReference type="InterPro" id="IPR001757">
    <property type="entry name" value="P_typ_ATPase"/>
</dbReference>
<dbReference type="Pfam" id="PF13246">
    <property type="entry name" value="Cation_ATPase"/>
    <property type="match status" value="1"/>
</dbReference>
<dbReference type="GO" id="GO:0046872">
    <property type="term" value="F:metal ion binding"/>
    <property type="evidence" value="ECO:0007669"/>
    <property type="project" value="UniProtKB-KW"/>
</dbReference>
<evidence type="ECO:0000256" key="5">
    <source>
        <dbReference type="ARBA" id="ARBA00022989"/>
    </source>
</evidence>
<dbReference type="SUPFAM" id="SSF56784">
    <property type="entry name" value="HAD-like"/>
    <property type="match status" value="1"/>
</dbReference>
<dbReference type="GO" id="GO:0005524">
    <property type="term" value="F:ATP binding"/>
    <property type="evidence" value="ECO:0007669"/>
    <property type="project" value="InterPro"/>
</dbReference>
<evidence type="ECO:0000256" key="1">
    <source>
        <dbReference type="ARBA" id="ARBA00004141"/>
    </source>
</evidence>
<evidence type="ECO:0000256" key="2">
    <source>
        <dbReference type="ARBA" id="ARBA00022692"/>
    </source>
</evidence>
<feature type="transmembrane region" description="Helical" evidence="8">
    <location>
        <begin position="438"/>
        <end position="458"/>
    </location>
</feature>
<feature type="region of interest" description="Disordered" evidence="7">
    <location>
        <begin position="1"/>
        <end position="36"/>
    </location>
</feature>
<keyword evidence="11" id="KW-1185">Reference proteome</keyword>
<dbReference type="InterPro" id="IPR032630">
    <property type="entry name" value="P_typ_ATPase_c"/>
</dbReference>
<feature type="transmembrane region" description="Helical" evidence="8">
    <location>
        <begin position="612"/>
        <end position="629"/>
    </location>
</feature>
<dbReference type="Pfam" id="PF16212">
    <property type="entry name" value="PhoLip_ATPase_C"/>
    <property type="match status" value="1"/>
</dbReference>
<evidence type="ECO:0000313" key="10">
    <source>
        <dbReference type="EMBL" id="KAK3275786.1"/>
    </source>
</evidence>
<dbReference type="InterPro" id="IPR023298">
    <property type="entry name" value="ATPase_P-typ_TM_dom_sf"/>
</dbReference>
<dbReference type="GO" id="GO:0140326">
    <property type="term" value="F:ATPase-coupled intramembrane lipid transporter activity"/>
    <property type="evidence" value="ECO:0007669"/>
    <property type="project" value="TreeGrafter"/>
</dbReference>
<dbReference type="PANTHER" id="PTHR24092">
    <property type="entry name" value="PROBABLE PHOSPHOLIPID-TRANSPORTING ATPASE"/>
    <property type="match status" value="1"/>
</dbReference>
<keyword evidence="3" id="KW-0479">Metal-binding</keyword>
<dbReference type="EMBL" id="LGRX02007014">
    <property type="protein sequence ID" value="KAK3275786.1"/>
    <property type="molecule type" value="Genomic_DNA"/>
</dbReference>
<dbReference type="SUPFAM" id="SSF81660">
    <property type="entry name" value="Metal cation-transporting ATPase, ATP-binding domain N"/>
    <property type="match status" value="1"/>
</dbReference>
<reference evidence="10 11" key="1">
    <citation type="journal article" date="2015" name="Genome Biol. Evol.">
        <title>Comparative Genomics of a Bacterivorous Green Alga Reveals Evolutionary Causalities and Consequences of Phago-Mixotrophic Mode of Nutrition.</title>
        <authorList>
            <person name="Burns J.A."/>
            <person name="Paasch A."/>
            <person name="Narechania A."/>
            <person name="Kim E."/>
        </authorList>
    </citation>
    <scope>NUCLEOTIDE SEQUENCE [LARGE SCALE GENOMIC DNA]</scope>
    <source>
        <strain evidence="10 11">PLY_AMNH</strain>
    </source>
</reference>
<sequence>DARGTAARRRGRTGHGGEARETPLEGARTCSGGAEAKGLGERGWQAYGHGPEGLMNDPLLRGELREGNPAVEEFLRICAVCNTVVPAEREAEGSSEGNNFWASSPDEVAIVKATAQLGVTLVERSGSEVQLRVNGSVQRYEVLDVLEFTSERRCMSVIVRDLQTGRLSLYTKGADDVVLARLVQGDPMVDGAVNCLQVYAESGLRTLCVAMRRLDEGLYKEWSCKYAEARAAGVLAIEDRLQEAVPETVEMLQRAGIALWMLTGDKRSTALNIAKAAGILPSQSTLLHVQGGTEKEIELSLHDALAEAETQDTSNTPVVMVVEGSCLDAIVEEQPHLFSQVALLVDAVVCCRVTPSQKARISELACQCGQRVLAIGDGANDVAMIQEAHVGVGLSGCEGLQAARAADFSFAKFHCLQRLLLIHGRSAYQRTCFISQFCFYKSLLLSFTQILYAFSSAFSGSSLFSSFTIMAYNVVYTSFPVLGYLFNKDLQDSTVLANPHLYRLCQNDSALNDNTAQSWLSSALLHAIVLFSIATNSPEGLQVDQETQGITSASCIVWVQSLVLLIEGDSFTLLQHVFIWGSLAAFYTLNTVLHDMRAVGSSLLLRIAQPSYWLTLLVAVTLSTVPLLMGRAMRANFSGEDTLEAVQRGERENRRFMPTRSSSRSKETYRHVRMASGDEEAGGHPAPITAAVGLGMSPSSEGMRQLLGNRQGKSK</sequence>
<dbReference type="InterPro" id="IPR023214">
    <property type="entry name" value="HAD_sf"/>
</dbReference>
<evidence type="ECO:0000256" key="8">
    <source>
        <dbReference type="SAM" id="Phobius"/>
    </source>
</evidence>
<feature type="domain" description="P-type ATPase C-terminal" evidence="9">
    <location>
        <begin position="403"/>
        <end position="637"/>
    </location>
</feature>
<dbReference type="NCBIfam" id="TIGR01494">
    <property type="entry name" value="ATPase_P-type"/>
    <property type="match status" value="2"/>
</dbReference>
<keyword evidence="6 8" id="KW-0472">Membrane</keyword>
<dbReference type="PANTHER" id="PTHR24092:SF19">
    <property type="entry name" value="PHOSPHOLIPID-TRANSPORTING ATPASE"/>
    <property type="match status" value="1"/>
</dbReference>
<dbReference type="GO" id="GO:0016887">
    <property type="term" value="F:ATP hydrolysis activity"/>
    <property type="evidence" value="ECO:0007669"/>
    <property type="project" value="InterPro"/>
</dbReference>
<comment type="subcellular location">
    <subcellularLocation>
        <location evidence="1">Membrane</location>
        <topology evidence="1">Multi-pass membrane protein</topology>
    </subcellularLocation>
</comment>
<dbReference type="Gene3D" id="3.40.50.1000">
    <property type="entry name" value="HAD superfamily/HAD-like"/>
    <property type="match status" value="1"/>
</dbReference>
<proteinExistence type="predicted"/>
<name>A0AAE0GCW1_9CHLO</name>